<gene>
    <name evidence="1" type="ORF">SCOCK_160116</name>
</gene>
<comment type="caution">
    <text evidence="1">The sequence shown here is derived from an EMBL/GenBank/DDBJ whole genome shotgun (WGS) entry which is preliminary data.</text>
</comment>
<dbReference type="AlphaFoldDB" id="A0A9W4DLF2"/>
<protein>
    <submittedName>
        <fullName evidence="1">Uncharacterized protein</fullName>
    </submittedName>
</protein>
<organism evidence="1 2">
    <name type="scientific">Actinacidiphila cocklensis</name>
    <dbReference type="NCBI Taxonomy" id="887465"/>
    <lineage>
        <taxon>Bacteria</taxon>
        <taxon>Bacillati</taxon>
        <taxon>Actinomycetota</taxon>
        <taxon>Actinomycetes</taxon>
        <taxon>Kitasatosporales</taxon>
        <taxon>Streptomycetaceae</taxon>
        <taxon>Actinacidiphila</taxon>
    </lineage>
</organism>
<dbReference type="EMBL" id="CAJSLV010000044">
    <property type="protein sequence ID" value="CAG6392334.1"/>
    <property type="molecule type" value="Genomic_DNA"/>
</dbReference>
<proteinExistence type="predicted"/>
<sequence>MIACTDGEVRRQFNLCFTGRITGGGLAISDESTEVRPARHGLRPRSPGK</sequence>
<accession>A0A9W4DLF2</accession>
<name>A0A9W4DLF2_9ACTN</name>
<evidence type="ECO:0000313" key="1">
    <source>
        <dbReference type="EMBL" id="CAG6392334.1"/>
    </source>
</evidence>
<evidence type="ECO:0000313" key="2">
    <source>
        <dbReference type="Proteomes" id="UP001152519"/>
    </source>
</evidence>
<keyword evidence="2" id="KW-1185">Reference proteome</keyword>
<dbReference type="Proteomes" id="UP001152519">
    <property type="component" value="Unassembled WGS sequence"/>
</dbReference>
<reference evidence="1" key="1">
    <citation type="submission" date="2021-05" db="EMBL/GenBank/DDBJ databases">
        <authorList>
            <person name="Arsene-Ploetze F."/>
        </authorList>
    </citation>
    <scope>NUCLEOTIDE SEQUENCE</scope>
    <source>
        <strain evidence="1">DSM 42138</strain>
    </source>
</reference>